<evidence type="ECO:0000313" key="3">
    <source>
        <dbReference type="Proteomes" id="UP000437736"/>
    </source>
</evidence>
<dbReference type="PROSITE" id="PS50801">
    <property type="entry name" value="STAS"/>
    <property type="match status" value="1"/>
</dbReference>
<reference evidence="2 3" key="1">
    <citation type="submission" date="2019-11" db="EMBL/GenBank/DDBJ databases">
        <title>Acidiferrimicrobium australis gen. nov., sp. nov., an acidophilic and obligately heterotrophic, member of the Actinobacteria that catalyses dissimilatory oxido- reduction of iron isolated from metal-rich acidic water in Chile.</title>
        <authorList>
            <person name="Gonzalez D."/>
            <person name="Huber K."/>
            <person name="Hedrich S."/>
            <person name="Rojas-Villalobos C."/>
            <person name="Quatrini R."/>
            <person name="Dinamarca M.A."/>
            <person name="Schwarz A."/>
            <person name="Canales C."/>
            <person name="Nancucheo I."/>
        </authorList>
    </citation>
    <scope>NUCLEOTIDE SEQUENCE [LARGE SCALE GENOMIC DNA]</scope>
    <source>
        <strain evidence="2 3">USS-CCA1</strain>
    </source>
</reference>
<comment type="caution">
    <text evidence="2">The sequence shown here is derived from an EMBL/GenBank/DDBJ whole genome shotgun (WGS) entry which is preliminary data.</text>
</comment>
<dbReference type="InterPro" id="IPR036513">
    <property type="entry name" value="STAS_dom_sf"/>
</dbReference>
<keyword evidence="3" id="KW-1185">Reference proteome</keyword>
<dbReference type="InterPro" id="IPR002645">
    <property type="entry name" value="STAS_dom"/>
</dbReference>
<name>A0ABW9QVV7_9ACTN</name>
<dbReference type="EMBL" id="WJHE01000613">
    <property type="protein sequence ID" value="MST33491.1"/>
    <property type="molecule type" value="Genomic_DNA"/>
</dbReference>
<dbReference type="Gene3D" id="3.30.750.24">
    <property type="entry name" value="STAS domain"/>
    <property type="match status" value="1"/>
</dbReference>
<protein>
    <recommendedName>
        <fullName evidence="1">STAS domain-containing protein</fullName>
    </recommendedName>
</protein>
<evidence type="ECO:0000259" key="1">
    <source>
        <dbReference type="PROSITE" id="PS50801"/>
    </source>
</evidence>
<organism evidence="2 3">
    <name type="scientific">Acidiferrimicrobium australe</name>
    <dbReference type="NCBI Taxonomy" id="2664430"/>
    <lineage>
        <taxon>Bacteria</taxon>
        <taxon>Bacillati</taxon>
        <taxon>Actinomycetota</taxon>
        <taxon>Acidimicrobiia</taxon>
        <taxon>Acidimicrobiales</taxon>
        <taxon>Acidimicrobiaceae</taxon>
        <taxon>Acidiferrimicrobium</taxon>
    </lineage>
</organism>
<evidence type="ECO:0000313" key="2">
    <source>
        <dbReference type="EMBL" id="MST33491.1"/>
    </source>
</evidence>
<accession>A0ABW9QVV7</accession>
<gene>
    <name evidence="2" type="ORF">GHK86_12265</name>
</gene>
<feature type="domain" description="STAS" evidence="1">
    <location>
        <begin position="23"/>
        <end position="81"/>
    </location>
</feature>
<sequence length="112" mass="11717">MTPTQLHSPTRIAVVAAASRWDLVVTGELDLASGQELVDVARVLASYRVPAAELDLEGVAFVDSAGLQAVDEALAVLAAAGTLTRVRRSGEAVERFRALFAGAVASTRATQR</sequence>
<dbReference type="Proteomes" id="UP000437736">
    <property type="component" value="Unassembled WGS sequence"/>
</dbReference>
<proteinExistence type="predicted"/>
<dbReference type="SUPFAM" id="SSF52091">
    <property type="entry name" value="SpoIIaa-like"/>
    <property type="match status" value="1"/>
</dbReference>